<evidence type="ECO:0000313" key="3">
    <source>
        <dbReference type="Proteomes" id="UP000198838"/>
    </source>
</evidence>
<accession>A0A1I0YDE4</accession>
<feature type="coiled-coil region" evidence="1">
    <location>
        <begin position="43"/>
        <end position="116"/>
    </location>
</feature>
<sequence length="125" mass="14846">MVEKSETLKELWQRVIVAYNCNDLKLMQETEILIAKALEQTGNETIEIEIPNIDEKIKELEAEIIKIRETDPYQYKFLLEDPEAVEEKKNSLKEEMESYEEYANQLDEILNGLLEKEVSFTWRMN</sequence>
<dbReference type="EMBL" id="FOJY01000009">
    <property type="protein sequence ID" value="SFB11261.1"/>
    <property type="molecule type" value="Genomic_DNA"/>
</dbReference>
<gene>
    <name evidence="2" type="ORF">SAMN05216249_109118</name>
</gene>
<reference evidence="2 3" key="1">
    <citation type="submission" date="2016-10" db="EMBL/GenBank/DDBJ databases">
        <authorList>
            <person name="de Groot N.N."/>
        </authorList>
    </citation>
    <scope>NUCLEOTIDE SEQUENCE [LARGE SCALE GENOMIC DNA]</scope>
    <source>
        <strain evidence="2 3">DSM 5522</strain>
    </source>
</reference>
<dbReference type="Proteomes" id="UP000198838">
    <property type="component" value="Unassembled WGS sequence"/>
</dbReference>
<proteinExistence type="predicted"/>
<dbReference type="AlphaFoldDB" id="A0A1I0YDE4"/>
<evidence type="ECO:0000313" key="2">
    <source>
        <dbReference type="EMBL" id="SFB11261.1"/>
    </source>
</evidence>
<organism evidence="2 3">
    <name type="scientific">Acetitomaculum ruminis DSM 5522</name>
    <dbReference type="NCBI Taxonomy" id="1120918"/>
    <lineage>
        <taxon>Bacteria</taxon>
        <taxon>Bacillati</taxon>
        <taxon>Bacillota</taxon>
        <taxon>Clostridia</taxon>
        <taxon>Lachnospirales</taxon>
        <taxon>Lachnospiraceae</taxon>
        <taxon>Acetitomaculum</taxon>
    </lineage>
</organism>
<dbReference type="STRING" id="1120918.SAMN05216249_109118"/>
<keyword evidence="3" id="KW-1185">Reference proteome</keyword>
<dbReference type="RefSeq" id="WP_092872365.1">
    <property type="nucleotide sequence ID" value="NZ_FOJY01000009.1"/>
</dbReference>
<keyword evidence="1" id="KW-0175">Coiled coil</keyword>
<evidence type="ECO:0000256" key="1">
    <source>
        <dbReference type="SAM" id="Coils"/>
    </source>
</evidence>
<protein>
    <submittedName>
        <fullName evidence="2">Uncharacterized protein</fullName>
    </submittedName>
</protein>
<dbReference type="OrthoDB" id="2216447at2"/>
<name>A0A1I0YDE4_9FIRM</name>